<evidence type="ECO:0000313" key="3">
    <source>
        <dbReference type="EMBL" id="KAL3084718.1"/>
    </source>
</evidence>
<keyword evidence="2" id="KW-1133">Transmembrane helix</keyword>
<feature type="transmembrane region" description="Helical" evidence="2">
    <location>
        <begin position="54"/>
        <end position="84"/>
    </location>
</feature>
<comment type="caution">
    <text evidence="3">The sequence shown here is derived from an EMBL/GenBank/DDBJ whole genome shotgun (WGS) entry which is preliminary data.</text>
</comment>
<name>A0ABD2IYF5_9BILA</name>
<evidence type="ECO:0000313" key="4">
    <source>
        <dbReference type="Proteomes" id="UP001620626"/>
    </source>
</evidence>
<proteinExistence type="predicted"/>
<sequence length="151" mass="16750">MSTTWEISQNCPISCPESYHCFEPTEFTAPHLCLPPGVTPNSFRHYISFREENAVMIFGAILLSGLALGWLICFLFLCFFPYCFRPLRRLTTKRRCGTHSGTSNPLADSSTLRRPENTKSGVARPPPPLALPFSRPFAHSANLSSVSVSAV</sequence>
<gene>
    <name evidence="3" type="ORF">niasHT_031603</name>
</gene>
<reference evidence="3 4" key="1">
    <citation type="submission" date="2024-10" db="EMBL/GenBank/DDBJ databases">
        <authorList>
            <person name="Kim D."/>
        </authorList>
    </citation>
    <scope>NUCLEOTIDE SEQUENCE [LARGE SCALE GENOMIC DNA]</scope>
    <source>
        <strain evidence="3">BH-2024</strain>
    </source>
</reference>
<feature type="compositionally biased region" description="Polar residues" evidence="1">
    <location>
        <begin position="99"/>
        <end position="110"/>
    </location>
</feature>
<dbReference type="Proteomes" id="UP001620626">
    <property type="component" value="Unassembled WGS sequence"/>
</dbReference>
<keyword evidence="4" id="KW-1185">Reference proteome</keyword>
<dbReference type="AlphaFoldDB" id="A0ABD2IYF5"/>
<dbReference type="EMBL" id="JBICBT010001070">
    <property type="protein sequence ID" value="KAL3084718.1"/>
    <property type="molecule type" value="Genomic_DNA"/>
</dbReference>
<feature type="region of interest" description="Disordered" evidence="1">
    <location>
        <begin position="95"/>
        <end position="128"/>
    </location>
</feature>
<keyword evidence="2" id="KW-0472">Membrane</keyword>
<accession>A0ABD2IYF5</accession>
<evidence type="ECO:0000256" key="2">
    <source>
        <dbReference type="SAM" id="Phobius"/>
    </source>
</evidence>
<organism evidence="3 4">
    <name type="scientific">Heterodera trifolii</name>
    <dbReference type="NCBI Taxonomy" id="157864"/>
    <lineage>
        <taxon>Eukaryota</taxon>
        <taxon>Metazoa</taxon>
        <taxon>Ecdysozoa</taxon>
        <taxon>Nematoda</taxon>
        <taxon>Chromadorea</taxon>
        <taxon>Rhabditida</taxon>
        <taxon>Tylenchina</taxon>
        <taxon>Tylenchomorpha</taxon>
        <taxon>Tylenchoidea</taxon>
        <taxon>Heteroderidae</taxon>
        <taxon>Heteroderinae</taxon>
        <taxon>Heterodera</taxon>
    </lineage>
</organism>
<keyword evidence="2" id="KW-0812">Transmembrane</keyword>
<protein>
    <submittedName>
        <fullName evidence="3">Uncharacterized protein</fullName>
    </submittedName>
</protein>
<evidence type="ECO:0000256" key="1">
    <source>
        <dbReference type="SAM" id="MobiDB-lite"/>
    </source>
</evidence>